<dbReference type="EMBL" id="UYRR01019127">
    <property type="protein sequence ID" value="VDK29779.1"/>
    <property type="molecule type" value="Genomic_DNA"/>
</dbReference>
<protein>
    <submittedName>
        <fullName evidence="2">Uncharacterized protein</fullName>
    </submittedName>
</protein>
<feature type="region of interest" description="Disordered" evidence="1">
    <location>
        <begin position="17"/>
        <end position="60"/>
    </location>
</feature>
<keyword evidence="3" id="KW-1185">Reference proteome</keyword>
<evidence type="ECO:0000256" key="1">
    <source>
        <dbReference type="SAM" id="MobiDB-lite"/>
    </source>
</evidence>
<reference evidence="2 3" key="1">
    <citation type="submission" date="2018-11" db="EMBL/GenBank/DDBJ databases">
        <authorList>
            <consortium name="Pathogen Informatics"/>
        </authorList>
    </citation>
    <scope>NUCLEOTIDE SEQUENCE [LARGE SCALE GENOMIC DNA]</scope>
</reference>
<name>A0A3P6P0S0_ANISI</name>
<organism evidence="2 3">
    <name type="scientific">Anisakis simplex</name>
    <name type="common">Herring worm</name>
    <dbReference type="NCBI Taxonomy" id="6269"/>
    <lineage>
        <taxon>Eukaryota</taxon>
        <taxon>Metazoa</taxon>
        <taxon>Ecdysozoa</taxon>
        <taxon>Nematoda</taxon>
        <taxon>Chromadorea</taxon>
        <taxon>Rhabditida</taxon>
        <taxon>Spirurina</taxon>
        <taxon>Ascaridomorpha</taxon>
        <taxon>Ascaridoidea</taxon>
        <taxon>Anisakidae</taxon>
        <taxon>Anisakis</taxon>
        <taxon>Anisakis simplex complex</taxon>
    </lineage>
</organism>
<gene>
    <name evidence="2" type="ORF">ASIM_LOCUS7675</name>
</gene>
<dbReference type="AlphaFoldDB" id="A0A3P6P0S0"/>
<sequence>MSHQRNSIRMANQYNYAGQPPYQQGAGGYYPQGNNPYQAGPPPPGWNPQAGQPGGQFFLK</sequence>
<accession>A0A3P6P0S0</accession>
<evidence type="ECO:0000313" key="2">
    <source>
        <dbReference type="EMBL" id="VDK29779.1"/>
    </source>
</evidence>
<proteinExistence type="predicted"/>
<dbReference type="Proteomes" id="UP000267096">
    <property type="component" value="Unassembled WGS sequence"/>
</dbReference>
<evidence type="ECO:0000313" key="3">
    <source>
        <dbReference type="Proteomes" id="UP000267096"/>
    </source>
</evidence>